<reference evidence="1" key="1">
    <citation type="submission" date="2021-06" db="EMBL/GenBank/DDBJ databases">
        <authorList>
            <person name="Kallberg Y."/>
            <person name="Tangrot J."/>
            <person name="Rosling A."/>
        </authorList>
    </citation>
    <scope>NUCLEOTIDE SEQUENCE</scope>
    <source>
        <strain evidence="1">MA453B</strain>
    </source>
</reference>
<gene>
    <name evidence="1" type="ORF">DERYTH_LOCUS22899</name>
</gene>
<dbReference type="EMBL" id="CAJVPY010033120">
    <property type="protein sequence ID" value="CAG8798558.1"/>
    <property type="molecule type" value="Genomic_DNA"/>
</dbReference>
<keyword evidence="2" id="KW-1185">Reference proteome</keyword>
<sequence>QQLVYWQNPIILFVKTIKNLSVVSLLTIDSPKHSSLLALE</sequence>
<dbReference type="AlphaFoldDB" id="A0A9N9JXM0"/>
<evidence type="ECO:0000313" key="2">
    <source>
        <dbReference type="Proteomes" id="UP000789405"/>
    </source>
</evidence>
<name>A0A9N9JXM0_9GLOM</name>
<feature type="non-terminal residue" evidence="1">
    <location>
        <position position="1"/>
    </location>
</feature>
<protein>
    <submittedName>
        <fullName evidence="1">13451_t:CDS:1</fullName>
    </submittedName>
</protein>
<evidence type="ECO:0000313" key="1">
    <source>
        <dbReference type="EMBL" id="CAG8798558.1"/>
    </source>
</evidence>
<organism evidence="1 2">
    <name type="scientific">Dentiscutata erythropus</name>
    <dbReference type="NCBI Taxonomy" id="1348616"/>
    <lineage>
        <taxon>Eukaryota</taxon>
        <taxon>Fungi</taxon>
        <taxon>Fungi incertae sedis</taxon>
        <taxon>Mucoromycota</taxon>
        <taxon>Glomeromycotina</taxon>
        <taxon>Glomeromycetes</taxon>
        <taxon>Diversisporales</taxon>
        <taxon>Gigasporaceae</taxon>
        <taxon>Dentiscutata</taxon>
    </lineage>
</organism>
<dbReference type="Proteomes" id="UP000789405">
    <property type="component" value="Unassembled WGS sequence"/>
</dbReference>
<accession>A0A9N9JXM0</accession>
<proteinExistence type="predicted"/>
<feature type="non-terminal residue" evidence="1">
    <location>
        <position position="40"/>
    </location>
</feature>
<comment type="caution">
    <text evidence="1">The sequence shown here is derived from an EMBL/GenBank/DDBJ whole genome shotgun (WGS) entry which is preliminary data.</text>
</comment>